<dbReference type="EnsemblMetazoa" id="PPAI002161-RA">
    <property type="protein sequence ID" value="PPAI002161-PA"/>
    <property type="gene ID" value="PPAI002161"/>
</dbReference>
<dbReference type="AlphaFoldDB" id="A0A1B0GM88"/>
<accession>A0A1B0GM88</accession>
<keyword evidence="2" id="KW-1185">Reference proteome</keyword>
<dbReference type="Proteomes" id="UP000092462">
    <property type="component" value="Unassembled WGS sequence"/>
</dbReference>
<proteinExistence type="predicted"/>
<name>A0A1B0GM88_PHLPP</name>
<evidence type="ECO:0000313" key="1">
    <source>
        <dbReference type="EnsemblMetazoa" id="PPAI002161-PA"/>
    </source>
</evidence>
<reference evidence="1" key="1">
    <citation type="submission" date="2022-08" db="UniProtKB">
        <authorList>
            <consortium name="EnsemblMetazoa"/>
        </authorList>
    </citation>
    <scope>IDENTIFICATION</scope>
    <source>
        <strain evidence="1">Israel</strain>
    </source>
</reference>
<protein>
    <submittedName>
        <fullName evidence="1">Uncharacterized protein</fullName>
    </submittedName>
</protein>
<dbReference type="VEuPathDB" id="VectorBase:PPAI002161"/>
<organism evidence="1 2">
    <name type="scientific">Phlebotomus papatasi</name>
    <name type="common">Sandfly</name>
    <dbReference type="NCBI Taxonomy" id="29031"/>
    <lineage>
        <taxon>Eukaryota</taxon>
        <taxon>Metazoa</taxon>
        <taxon>Ecdysozoa</taxon>
        <taxon>Arthropoda</taxon>
        <taxon>Hexapoda</taxon>
        <taxon>Insecta</taxon>
        <taxon>Pterygota</taxon>
        <taxon>Neoptera</taxon>
        <taxon>Endopterygota</taxon>
        <taxon>Diptera</taxon>
        <taxon>Nematocera</taxon>
        <taxon>Psychodoidea</taxon>
        <taxon>Psychodidae</taxon>
        <taxon>Phlebotomus</taxon>
        <taxon>Phlebotomus</taxon>
    </lineage>
</organism>
<evidence type="ECO:0000313" key="2">
    <source>
        <dbReference type="Proteomes" id="UP000092462"/>
    </source>
</evidence>
<dbReference type="EMBL" id="AJVK01024074">
    <property type="status" value="NOT_ANNOTATED_CDS"/>
    <property type="molecule type" value="Genomic_DNA"/>
</dbReference>
<sequence>MAPISLLDHQIAVQSNTNFMDYKRERERERERT</sequence>